<protein>
    <submittedName>
        <fullName evidence="1">Uncharacterized protein</fullName>
    </submittedName>
</protein>
<evidence type="ECO:0000313" key="1">
    <source>
        <dbReference type="EMBL" id="SFR92255.1"/>
    </source>
</evidence>
<accession>A0A1I6KLX5</accession>
<dbReference type="OrthoDB" id="240620at2157"/>
<dbReference type="Proteomes" id="UP000199062">
    <property type="component" value="Unassembled WGS sequence"/>
</dbReference>
<dbReference type="EMBL" id="FOZK01000001">
    <property type="protein sequence ID" value="SFR92255.1"/>
    <property type="molecule type" value="Genomic_DNA"/>
</dbReference>
<organism evidence="1 2">
    <name type="scientific">Halomicrobium zhouii</name>
    <dbReference type="NCBI Taxonomy" id="767519"/>
    <lineage>
        <taxon>Archaea</taxon>
        <taxon>Methanobacteriati</taxon>
        <taxon>Methanobacteriota</taxon>
        <taxon>Stenosarchaea group</taxon>
        <taxon>Halobacteria</taxon>
        <taxon>Halobacteriales</taxon>
        <taxon>Haloarculaceae</taxon>
        <taxon>Halomicrobium</taxon>
    </lineage>
</organism>
<name>A0A1I6KLX5_9EURY</name>
<reference evidence="1 2" key="1">
    <citation type="submission" date="2016-10" db="EMBL/GenBank/DDBJ databases">
        <authorList>
            <person name="de Groot N.N."/>
        </authorList>
    </citation>
    <scope>NUCLEOTIDE SEQUENCE [LARGE SCALE GENOMIC DNA]</scope>
    <source>
        <strain evidence="1 2">CGMCC 1.10457</strain>
    </source>
</reference>
<dbReference type="RefSeq" id="WP_089814498.1">
    <property type="nucleotide sequence ID" value="NZ_FOZK01000001.1"/>
</dbReference>
<keyword evidence="2" id="KW-1185">Reference proteome</keyword>
<sequence length="93" mass="9990">MEQYEREFLEAVAANLAASIASGMRSTTDEDLFEDETTLTAAGRMWARGYLTGRLSIVRSGTTGNPNLSADDLEAVAALIDQNESDIAAQLYG</sequence>
<evidence type="ECO:0000313" key="2">
    <source>
        <dbReference type="Proteomes" id="UP000199062"/>
    </source>
</evidence>
<gene>
    <name evidence="1" type="ORF">SAMN05216559_1034</name>
</gene>
<proteinExistence type="predicted"/>
<dbReference type="STRING" id="767519.SAMN05216559_1034"/>
<dbReference type="AlphaFoldDB" id="A0A1I6KLX5"/>